<dbReference type="Gene3D" id="3.30.450.20">
    <property type="entry name" value="PAS domain"/>
    <property type="match status" value="1"/>
</dbReference>
<evidence type="ECO:0000256" key="6">
    <source>
        <dbReference type="ARBA" id="ARBA00022777"/>
    </source>
</evidence>
<dbReference type="SUPFAM" id="SSF48452">
    <property type="entry name" value="TPR-like"/>
    <property type="match status" value="2"/>
</dbReference>
<dbReference type="InterPro" id="IPR011495">
    <property type="entry name" value="Sig_transdc_His_kin_sub2_dim/P"/>
</dbReference>
<gene>
    <name evidence="11" type="ORF">GCM10011312_21540</name>
</gene>
<reference evidence="11" key="2">
    <citation type="submission" date="2020-09" db="EMBL/GenBank/DDBJ databases">
        <authorList>
            <person name="Sun Q."/>
            <person name="Zhou Y."/>
        </authorList>
    </citation>
    <scope>NUCLEOTIDE SEQUENCE</scope>
    <source>
        <strain evidence="11">CGMCC 1.12924</strain>
    </source>
</reference>
<keyword evidence="12" id="KW-1185">Reference proteome</keyword>
<evidence type="ECO:0000259" key="10">
    <source>
        <dbReference type="PROSITE" id="PS50109"/>
    </source>
</evidence>
<evidence type="ECO:0000313" key="11">
    <source>
        <dbReference type="EMBL" id="GGD97620.1"/>
    </source>
</evidence>
<dbReference type="InterPro" id="IPR036890">
    <property type="entry name" value="HATPase_C_sf"/>
</dbReference>
<dbReference type="Pfam" id="PF13181">
    <property type="entry name" value="TPR_8"/>
    <property type="match status" value="1"/>
</dbReference>
<dbReference type="PROSITE" id="PS50109">
    <property type="entry name" value="HIS_KIN"/>
    <property type="match status" value="1"/>
</dbReference>
<dbReference type="GO" id="GO:0004673">
    <property type="term" value="F:protein histidine kinase activity"/>
    <property type="evidence" value="ECO:0007669"/>
    <property type="project" value="UniProtKB-EC"/>
</dbReference>
<dbReference type="SUPFAM" id="SSF55874">
    <property type="entry name" value="ATPase domain of HSP90 chaperone/DNA topoisomerase II/histidine kinase"/>
    <property type="match status" value="1"/>
</dbReference>
<protein>
    <recommendedName>
        <fullName evidence="2">histidine kinase</fullName>
        <ecNumber evidence="2">2.7.13.3</ecNumber>
    </recommendedName>
</protein>
<keyword evidence="6" id="KW-0418">Kinase</keyword>
<dbReference type="EC" id="2.7.13.3" evidence="2"/>
<evidence type="ECO:0000256" key="1">
    <source>
        <dbReference type="ARBA" id="ARBA00000085"/>
    </source>
</evidence>
<dbReference type="InterPro" id="IPR011990">
    <property type="entry name" value="TPR-like_helical_dom_sf"/>
</dbReference>
<feature type="coiled-coil region" evidence="8">
    <location>
        <begin position="406"/>
        <end position="433"/>
    </location>
</feature>
<keyword evidence="9" id="KW-0472">Membrane</keyword>
<keyword evidence="3" id="KW-0597">Phosphoprotein</keyword>
<dbReference type="Gene3D" id="1.25.40.10">
    <property type="entry name" value="Tetratricopeptide repeat domain"/>
    <property type="match status" value="2"/>
</dbReference>
<evidence type="ECO:0000256" key="8">
    <source>
        <dbReference type="SAM" id="Coils"/>
    </source>
</evidence>
<dbReference type="GO" id="GO:0005524">
    <property type="term" value="F:ATP binding"/>
    <property type="evidence" value="ECO:0007669"/>
    <property type="project" value="UniProtKB-KW"/>
</dbReference>
<evidence type="ECO:0000313" key="12">
    <source>
        <dbReference type="Proteomes" id="UP000652231"/>
    </source>
</evidence>
<comment type="catalytic activity">
    <reaction evidence="1">
        <text>ATP + protein L-histidine = ADP + protein N-phospho-L-histidine.</text>
        <dbReference type="EC" id="2.7.13.3"/>
    </reaction>
</comment>
<proteinExistence type="predicted"/>
<evidence type="ECO:0000256" key="7">
    <source>
        <dbReference type="ARBA" id="ARBA00022840"/>
    </source>
</evidence>
<dbReference type="Pfam" id="PF13424">
    <property type="entry name" value="TPR_12"/>
    <property type="match status" value="1"/>
</dbReference>
<keyword evidence="5" id="KW-0547">Nucleotide-binding</keyword>
<feature type="transmembrane region" description="Helical" evidence="9">
    <location>
        <begin position="384"/>
        <end position="403"/>
    </location>
</feature>
<dbReference type="PANTHER" id="PTHR41523:SF8">
    <property type="entry name" value="ETHYLENE RESPONSE SENSOR PROTEIN"/>
    <property type="match status" value="1"/>
</dbReference>
<keyword evidence="4" id="KW-0808">Transferase</keyword>
<keyword evidence="9" id="KW-1133">Transmembrane helix</keyword>
<dbReference type="AlphaFoldDB" id="A0A8J2Y7M7"/>
<dbReference type="Pfam" id="PF02518">
    <property type="entry name" value="HATPase_c"/>
    <property type="match status" value="1"/>
</dbReference>
<evidence type="ECO:0000256" key="9">
    <source>
        <dbReference type="SAM" id="Phobius"/>
    </source>
</evidence>
<keyword evidence="8" id="KW-0175">Coiled coil</keyword>
<dbReference type="InterPro" id="IPR005467">
    <property type="entry name" value="His_kinase_dom"/>
</dbReference>
<accession>A0A8J2Y7M7</accession>
<dbReference type="InterPro" id="IPR003594">
    <property type="entry name" value="HATPase_dom"/>
</dbReference>
<evidence type="ECO:0000256" key="3">
    <source>
        <dbReference type="ARBA" id="ARBA00022553"/>
    </source>
</evidence>
<sequence>MKKLLTLVIFSLGISTGFSQSQKSDELTTLLNWLENHINSHKDSTALGVNALKAIKIAKTSNDSTSLASSYLYLAHYHREYSKLDSSLIYTLKAKDIYGALKNEPKLAHTHLALKTIYSLQTEYGKATEETYKALEIFEKIDHPKGIAICYSHLCDLLYYENRYTTGIEFCDKAIEIQKTLNEKEDLALSYRYKANSQLFSGDELIHALNSINTSIELYNELGETGIPLMASINWRGNIYKYMGEYENAIANYQYNFDKSKELGLQRYLIPSLANIGHVYLMQGRYEEALPYNLEAIDIIIKTGRVRNLWENYMHVSSIYENMGDYKNALEYNKLYATAYTELKDRAIQSLEGELQAKYETGQKNATIYYQKEKIAQQSKTQTLYVILVGLLAFILFGLFYYYKKRQKRNSELQALNEQLDVKNKQNELLLKEIHHRVKNNLELVKSLIALQSAQLEDSATKDAMMASQNRVQSMGIIHQKLYQGENLGSIEMKDYFLNLGEGILDTFNAEDKVKIECAMDNLELDVDTAVPIGLIVNELLTNALKYAFPEDKNGTIQISLSQSTPETLTLKVADNGVGKVTGLAPKGTGFGSQLIQLLTQQLNGEMIEKTEKGTTVEFHFKIKAAA</sequence>
<keyword evidence="9" id="KW-0812">Transmembrane</keyword>
<name>A0A8J2Y7M7_9FLAO</name>
<evidence type="ECO:0000256" key="4">
    <source>
        <dbReference type="ARBA" id="ARBA00022679"/>
    </source>
</evidence>
<organism evidence="11 12">
    <name type="scientific">Planktosalinus lacus</name>
    <dbReference type="NCBI Taxonomy" id="1526573"/>
    <lineage>
        <taxon>Bacteria</taxon>
        <taxon>Pseudomonadati</taxon>
        <taxon>Bacteroidota</taxon>
        <taxon>Flavobacteriia</taxon>
        <taxon>Flavobacteriales</taxon>
        <taxon>Flavobacteriaceae</taxon>
        <taxon>Planktosalinus</taxon>
    </lineage>
</organism>
<keyword evidence="7" id="KW-0067">ATP-binding</keyword>
<dbReference type="SMART" id="SM00387">
    <property type="entry name" value="HATPase_c"/>
    <property type="match status" value="1"/>
</dbReference>
<evidence type="ECO:0000256" key="5">
    <source>
        <dbReference type="ARBA" id="ARBA00022741"/>
    </source>
</evidence>
<feature type="domain" description="Histidine kinase" evidence="10">
    <location>
        <begin position="433"/>
        <end position="627"/>
    </location>
</feature>
<comment type="caution">
    <text evidence="11">The sequence shown here is derived from an EMBL/GenBank/DDBJ whole genome shotgun (WGS) entry which is preliminary data.</text>
</comment>
<dbReference type="Pfam" id="PF07568">
    <property type="entry name" value="HisKA_2"/>
    <property type="match status" value="1"/>
</dbReference>
<dbReference type="Gene3D" id="3.30.565.10">
    <property type="entry name" value="Histidine kinase-like ATPase, C-terminal domain"/>
    <property type="match status" value="1"/>
</dbReference>
<dbReference type="SMART" id="SM00028">
    <property type="entry name" value="TPR"/>
    <property type="match status" value="5"/>
</dbReference>
<dbReference type="PANTHER" id="PTHR41523">
    <property type="entry name" value="TWO-COMPONENT SYSTEM SENSOR PROTEIN"/>
    <property type="match status" value="1"/>
</dbReference>
<dbReference type="InterPro" id="IPR019734">
    <property type="entry name" value="TPR_rpt"/>
</dbReference>
<dbReference type="EMBL" id="BMGK01000009">
    <property type="protein sequence ID" value="GGD97620.1"/>
    <property type="molecule type" value="Genomic_DNA"/>
</dbReference>
<evidence type="ECO:0000256" key="2">
    <source>
        <dbReference type="ARBA" id="ARBA00012438"/>
    </source>
</evidence>
<dbReference type="Proteomes" id="UP000652231">
    <property type="component" value="Unassembled WGS sequence"/>
</dbReference>
<reference evidence="11" key="1">
    <citation type="journal article" date="2014" name="Int. J. Syst. Evol. Microbiol.">
        <title>Complete genome sequence of Corynebacterium casei LMG S-19264T (=DSM 44701T), isolated from a smear-ripened cheese.</title>
        <authorList>
            <consortium name="US DOE Joint Genome Institute (JGI-PGF)"/>
            <person name="Walter F."/>
            <person name="Albersmeier A."/>
            <person name="Kalinowski J."/>
            <person name="Ruckert C."/>
        </authorList>
    </citation>
    <scope>NUCLEOTIDE SEQUENCE</scope>
    <source>
        <strain evidence="11">CGMCC 1.12924</strain>
    </source>
</reference>
<dbReference type="RefSeq" id="WP_188442394.1">
    <property type="nucleotide sequence ID" value="NZ_BMGK01000009.1"/>
</dbReference>